<name>A0A8J5MY72_HOMAM</name>
<gene>
    <name evidence="2" type="ORF">Hamer_G023144</name>
</gene>
<reference evidence="2" key="1">
    <citation type="journal article" date="2021" name="Sci. Adv.">
        <title>The American lobster genome reveals insights on longevity, neural, and immune adaptations.</title>
        <authorList>
            <person name="Polinski J.M."/>
            <person name="Zimin A.V."/>
            <person name="Clark K.F."/>
            <person name="Kohn A.B."/>
            <person name="Sadowski N."/>
            <person name="Timp W."/>
            <person name="Ptitsyn A."/>
            <person name="Khanna P."/>
            <person name="Romanova D.Y."/>
            <person name="Williams P."/>
            <person name="Greenwood S.J."/>
            <person name="Moroz L.L."/>
            <person name="Walt D.R."/>
            <person name="Bodnar A.G."/>
        </authorList>
    </citation>
    <scope>NUCLEOTIDE SEQUENCE</scope>
    <source>
        <strain evidence="2">GMGI-L3</strain>
    </source>
</reference>
<dbReference type="Proteomes" id="UP000747542">
    <property type="component" value="Unassembled WGS sequence"/>
</dbReference>
<evidence type="ECO:0000313" key="2">
    <source>
        <dbReference type="EMBL" id="KAG7168263.1"/>
    </source>
</evidence>
<sequence length="92" mass="10136">MAQPSTPVSHKHSTTPPPSTYSPPSLLLYSPSALPSHIPANTHDIISGVSVSEEDNGKRYPMWMTESSGSTPRLTEDVLNWTRQRQDFEGSK</sequence>
<proteinExistence type="predicted"/>
<feature type="region of interest" description="Disordered" evidence="1">
    <location>
        <begin position="1"/>
        <end position="26"/>
    </location>
</feature>
<feature type="non-terminal residue" evidence="2">
    <location>
        <position position="1"/>
    </location>
</feature>
<evidence type="ECO:0000256" key="1">
    <source>
        <dbReference type="SAM" id="MobiDB-lite"/>
    </source>
</evidence>
<accession>A0A8J5MY72</accession>
<comment type="caution">
    <text evidence="2">The sequence shown here is derived from an EMBL/GenBank/DDBJ whole genome shotgun (WGS) entry which is preliminary data.</text>
</comment>
<dbReference type="EMBL" id="JAHLQT010020272">
    <property type="protein sequence ID" value="KAG7168263.1"/>
    <property type="molecule type" value="Genomic_DNA"/>
</dbReference>
<keyword evidence="3" id="KW-1185">Reference proteome</keyword>
<organism evidence="2 3">
    <name type="scientific">Homarus americanus</name>
    <name type="common">American lobster</name>
    <dbReference type="NCBI Taxonomy" id="6706"/>
    <lineage>
        <taxon>Eukaryota</taxon>
        <taxon>Metazoa</taxon>
        <taxon>Ecdysozoa</taxon>
        <taxon>Arthropoda</taxon>
        <taxon>Crustacea</taxon>
        <taxon>Multicrustacea</taxon>
        <taxon>Malacostraca</taxon>
        <taxon>Eumalacostraca</taxon>
        <taxon>Eucarida</taxon>
        <taxon>Decapoda</taxon>
        <taxon>Pleocyemata</taxon>
        <taxon>Astacidea</taxon>
        <taxon>Nephropoidea</taxon>
        <taxon>Nephropidae</taxon>
        <taxon>Homarus</taxon>
    </lineage>
</organism>
<dbReference type="AlphaFoldDB" id="A0A8J5MY72"/>
<protein>
    <submittedName>
        <fullName evidence="2">Uncharacterized protein</fullName>
    </submittedName>
</protein>
<evidence type="ECO:0000313" key="3">
    <source>
        <dbReference type="Proteomes" id="UP000747542"/>
    </source>
</evidence>